<dbReference type="Pfam" id="PF00512">
    <property type="entry name" value="HisKA"/>
    <property type="match status" value="1"/>
</dbReference>
<dbReference type="AlphaFoldDB" id="A0A1X7P8L6"/>
<dbReference type="GO" id="GO:0000155">
    <property type="term" value="F:phosphorelay sensor kinase activity"/>
    <property type="evidence" value="ECO:0007669"/>
    <property type="project" value="InterPro"/>
</dbReference>
<sequence>MRDITLAAIEDISQARQEYQSRGLTVVVADLMRRLRQSIDWQQEIDDALAILGMAFDCHRSVLFRMRDISGQGFSQTIFSYWIDRTVLGQEGRPTTIVKSMIESDSLLQQLSEEARRGTVFAGHTRELSGFLREDFERQRIKSFISFPVFAHGYVWGTLAVNDCVTERNWTDEEHSALSMVALIIGDAIERSQTEAHIAETFRTTMLNAALDGMVIIDESGGIIEFNPAAERMFGWKKHDVLGRNIVTTLIPLEYRPMLINGLRSYLESDAGRMIGKRFEMNGTNAKGEIFPVELTISEVNAAGRKLFIGAVRDLRERRRAEEEINRQRDRLHQNEKMAAMGSLLAGVSHELNNPLAVVVAQSTLLHEFAPDASTKTRAEKVRAAAERCGRIVKSFLGMVRLHPTAQAETDLNQVIRSALEISAYGARSSGIVVETSLSPAALPVLGDADHLTQVAANFLVNSQHALASVNGERRIKVRTEQTPSGLARFTVEDNGPGIPKDIRERIFESYFTTKPVGVGTGIGLSISKSIVERHNGTVWYEEGDTGGARFVVELPLVARSLGEIAGTAPKSTNIRTALIIDDEPDVAASLADILELMGIKSVIHTGWTEAREGVDRLDMEIDIVFSDLRMPGASGLDIYRELTQKRPHLARRFVLVTGDSLGARAEFEEIAPKLRPLLMEKPFSTLDVRGALAAVTDQIGAERS</sequence>
<dbReference type="PROSITE" id="PS50110">
    <property type="entry name" value="RESPONSE_REGULATORY"/>
    <property type="match status" value="1"/>
</dbReference>
<evidence type="ECO:0000256" key="8">
    <source>
        <dbReference type="ARBA" id="ARBA00023012"/>
    </source>
</evidence>
<dbReference type="Gene3D" id="1.10.287.130">
    <property type="match status" value="1"/>
</dbReference>
<dbReference type="PROSITE" id="PS50112">
    <property type="entry name" value="PAS"/>
    <property type="match status" value="1"/>
</dbReference>
<feature type="domain" description="PAS" evidence="13">
    <location>
        <begin position="199"/>
        <end position="270"/>
    </location>
</feature>
<proteinExistence type="predicted"/>
<dbReference type="InterPro" id="IPR036890">
    <property type="entry name" value="HATPase_C_sf"/>
</dbReference>
<dbReference type="CDD" id="cd00082">
    <property type="entry name" value="HisKA"/>
    <property type="match status" value="1"/>
</dbReference>
<comment type="catalytic activity">
    <reaction evidence="1">
        <text>ATP + protein L-histidine = ADP + protein N-phospho-L-histidine.</text>
        <dbReference type="EC" id="2.7.13.3"/>
    </reaction>
</comment>
<dbReference type="SUPFAM" id="SSF52172">
    <property type="entry name" value="CheY-like"/>
    <property type="match status" value="1"/>
</dbReference>
<dbReference type="InterPro" id="IPR000014">
    <property type="entry name" value="PAS"/>
</dbReference>
<dbReference type="CDD" id="cd00130">
    <property type="entry name" value="PAS"/>
    <property type="match status" value="1"/>
</dbReference>
<evidence type="ECO:0000256" key="3">
    <source>
        <dbReference type="ARBA" id="ARBA00022553"/>
    </source>
</evidence>
<dbReference type="InterPro" id="IPR000700">
    <property type="entry name" value="PAS-assoc_C"/>
</dbReference>
<feature type="domain" description="PAC" evidence="14">
    <location>
        <begin position="277"/>
        <end position="327"/>
    </location>
</feature>
<keyword evidence="4" id="KW-0808">Transferase</keyword>
<name>A0A1X7P8L6_9HYPH</name>
<evidence type="ECO:0000256" key="5">
    <source>
        <dbReference type="ARBA" id="ARBA00022741"/>
    </source>
</evidence>
<protein>
    <recommendedName>
        <fullName evidence="2">histidine kinase</fullName>
        <ecNumber evidence="2">2.7.13.3</ecNumber>
    </recommendedName>
</protein>
<accession>A0A1X7P8L6</accession>
<evidence type="ECO:0000259" key="11">
    <source>
        <dbReference type="PROSITE" id="PS50109"/>
    </source>
</evidence>
<dbReference type="GO" id="GO:0006355">
    <property type="term" value="P:regulation of DNA-templated transcription"/>
    <property type="evidence" value="ECO:0007669"/>
    <property type="project" value="InterPro"/>
</dbReference>
<dbReference type="SMART" id="SM00388">
    <property type="entry name" value="HisKA"/>
    <property type="match status" value="1"/>
</dbReference>
<dbReference type="Pfam" id="PF02518">
    <property type="entry name" value="HATPase_c"/>
    <property type="match status" value="1"/>
</dbReference>
<dbReference type="InterPro" id="IPR003018">
    <property type="entry name" value="GAF"/>
</dbReference>
<dbReference type="Pfam" id="PF00989">
    <property type="entry name" value="PAS"/>
    <property type="match status" value="1"/>
</dbReference>
<dbReference type="PANTHER" id="PTHR43065">
    <property type="entry name" value="SENSOR HISTIDINE KINASE"/>
    <property type="match status" value="1"/>
</dbReference>
<keyword evidence="7" id="KW-0067">ATP-binding</keyword>
<dbReference type="Pfam" id="PF00072">
    <property type="entry name" value="Response_reg"/>
    <property type="match status" value="1"/>
</dbReference>
<evidence type="ECO:0000259" key="13">
    <source>
        <dbReference type="PROSITE" id="PS50112"/>
    </source>
</evidence>
<dbReference type="InterPro" id="IPR013767">
    <property type="entry name" value="PAS_fold"/>
</dbReference>
<evidence type="ECO:0000256" key="1">
    <source>
        <dbReference type="ARBA" id="ARBA00000085"/>
    </source>
</evidence>
<keyword evidence="10" id="KW-0175">Coiled coil</keyword>
<evidence type="ECO:0000256" key="7">
    <source>
        <dbReference type="ARBA" id="ARBA00022840"/>
    </source>
</evidence>
<dbReference type="Pfam" id="PF01590">
    <property type="entry name" value="GAF"/>
    <property type="match status" value="1"/>
</dbReference>
<dbReference type="SUPFAM" id="SSF55781">
    <property type="entry name" value="GAF domain-like"/>
    <property type="match status" value="1"/>
</dbReference>
<organism evidence="15 16">
    <name type="scientific">Mesorhizobium australicum</name>
    <dbReference type="NCBI Taxonomy" id="536018"/>
    <lineage>
        <taxon>Bacteria</taxon>
        <taxon>Pseudomonadati</taxon>
        <taxon>Pseudomonadota</taxon>
        <taxon>Alphaproteobacteria</taxon>
        <taxon>Hyphomicrobiales</taxon>
        <taxon>Phyllobacteriaceae</taxon>
        <taxon>Mesorhizobium</taxon>
    </lineage>
</organism>
<evidence type="ECO:0000256" key="9">
    <source>
        <dbReference type="PROSITE-ProRule" id="PRU00169"/>
    </source>
</evidence>
<gene>
    <name evidence="15" type="ORF">SAMN02982922_3404</name>
</gene>
<dbReference type="InterPro" id="IPR011006">
    <property type="entry name" value="CheY-like_superfamily"/>
</dbReference>
<evidence type="ECO:0000313" key="15">
    <source>
        <dbReference type="EMBL" id="SMH46748.1"/>
    </source>
</evidence>
<dbReference type="SMART" id="SM00387">
    <property type="entry name" value="HATPase_c"/>
    <property type="match status" value="1"/>
</dbReference>
<dbReference type="InterPro" id="IPR029016">
    <property type="entry name" value="GAF-like_dom_sf"/>
</dbReference>
<dbReference type="SUPFAM" id="SSF55874">
    <property type="entry name" value="ATPase domain of HSP90 chaperone/DNA topoisomerase II/histidine kinase"/>
    <property type="match status" value="1"/>
</dbReference>
<dbReference type="InterPro" id="IPR035965">
    <property type="entry name" value="PAS-like_dom_sf"/>
</dbReference>
<keyword evidence="6" id="KW-0418">Kinase</keyword>
<dbReference type="InterPro" id="IPR036097">
    <property type="entry name" value="HisK_dim/P_sf"/>
</dbReference>
<keyword evidence="5" id="KW-0547">Nucleotide-binding</keyword>
<dbReference type="InterPro" id="IPR003594">
    <property type="entry name" value="HATPase_dom"/>
</dbReference>
<dbReference type="SUPFAM" id="SSF55785">
    <property type="entry name" value="PYP-like sensor domain (PAS domain)"/>
    <property type="match status" value="1"/>
</dbReference>
<dbReference type="InterPro" id="IPR004358">
    <property type="entry name" value="Sig_transdc_His_kin-like_C"/>
</dbReference>
<keyword evidence="3 9" id="KW-0597">Phosphoprotein</keyword>
<dbReference type="Gene3D" id="3.30.565.10">
    <property type="entry name" value="Histidine kinase-like ATPase, C-terminal domain"/>
    <property type="match status" value="1"/>
</dbReference>
<evidence type="ECO:0000256" key="2">
    <source>
        <dbReference type="ARBA" id="ARBA00012438"/>
    </source>
</evidence>
<dbReference type="Gene3D" id="3.40.50.2300">
    <property type="match status" value="1"/>
</dbReference>
<evidence type="ECO:0000259" key="12">
    <source>
        <dbReference type="PROSITE" id="PS50110"/>
    </source>
</evidence>
<reference evidence="15 16" key="1">
    <citation type="submission" date="2017-04" db="EMBL/GenBank/DDBJ databases">
        <authorList>
            <person name="Afonso C.L."/>
            <person name="Miller P.J."/>
            <person name="Scott M.A."/>
            <person name="Spackman E."/>
            <person name="Goraichik I."/>
            <person name="Dimitrov K.M."/>
            <person name="Suarez D.L."/>
            <person name="Swayne D.E."/>
        </authorList>
    </citation>
    <scope>NUCLEOTIDE SEQUENCE [LARGE SCALE GENOMIC DNA]</scope>
    <source>
        <strain evidence="15 16">B5P</strain>
    </source>
</reference>
<dbReference type="SMART" id="SM00448">
    <property type="entry name" value="REC"/>
    <property type="match status" value="1"/>
</dbReference>
<dbReference type="EMBL" id="FXBL01000004">
    <property type="protein sequence ID" value="SMH46748.1"/>
    <property type="molecule type" value="Genomic_DNA"/>
</dbReference>
<evidence type="ECO:0000256" key="10">
    <source>
        <dbReference type="SAM" id="Coils"/>
    </source>
</evidence>
<evidence type="ECO:0000256" key="6">
    <source>
        <dbReference type="ARBA" id="ARBA00022777"/>
    </source>
</evidence>
<feature type="modified residue" description="4-aspartylphosphate" evidence="9">
    <location>
        <position position="628"/>
    </location>
</feature>
<dbReference type="EC" id="2.7.13.3" evidence="2"/>
<dbReference type="GO" id="GO:0005524">
    <property type="term" value="F:ATP binding"/>
    <property type="evidence" value="ECO:0007669"/>
    <property type="project" value="UniProtKB-KW"/>
</dbReference>
<dbReference type="InterPro" id="IPR005467">
    <property type="entry name" value="His_kinase_dom"/>
</dbReference>
<dbReference type="PROSITE" id="PS50113">
    <property type="entry name" value="PAC"/>
    <property type="match status" value="1"/>
</dbReference>
<dbReference type="SMART" id="SM00091">
    <property type="entry name" value="PAS"/>
    <property type="match status" value="1"/>
</dbReference>
<dbReference type="Gene3D" id="3.30.450.40">
    <property type="match status" value="1"/>
</dbReference>
<evidence type="ECO:0000313" key="16">
    <source>
        <dbReference type="Proteomes" id="UP000193083"/>
    </source>
</evidence>
<dbReference type="InterPro" id="IPR003661">
    <property type="entry name" value="HisK_dim/P_dom"/>
</dbReference>
<dbReference type="Gene3D" id="3.30.450.20">
    <property type="entry name" value="PAS domain"/>
    <property type="match status" value="1"/>
</dbReference>
<keyword evidence="8" id="KW-0902">Two-component regulatory system</keyword>
<dbReference type="PRINTS" id="PR00344">
    <property type="entry name" value="BCTRLSENSOR"/>
</dbReference>
<feature type="domain" description="Response regulatory" evidence="12">
    <location>
        <begin position="577"/>
        <end position="697"/>
    </location>
</feature>
<dbReference type="InterPro" id="IPR001789">
    <property type="entry name" value="Sig_transdc_resp-reg_receiver"/>
</dbReference>
<dbReference type="NCBIfam" id="TIGR00229">
    <property type="entry name" value="sensory_box"/>
    <property type="match status" value="1"/>
</dbReference>
<evidence type="ECO:0000259" key="14">
    <source>
        <dbReference type="PROSITE" id="PS50113"/>
    </source>
</evidence>
<dbReference type="PROSITE" id="PS50109">
    <property type="entry name" value="HIS_KIN"/>
    <property type="match status" value="1"/>
</dbReference>
<feature type="domain" description="Histidine kinase" evidence="11">
    <location>
        <begin position="347"/>
        <end position="559"/>
    </location>
</feature>
<keyword evidence="16" id="KW-1185">Reference proteome</keyword>
<feature type="coiled-coil region" evidence="10">
    <location>
        <begin position="311"/>
        <end position="338"/>
    </location>
</feature>
<dbReference type="SMART" id="SM00065">
    <property type="entry name" value="GAF"/>
    <property type="match status" value="1"/>
</dbReference>
<evidence type="ECO:0000256" key="4">
    <source>
        <dbReference type="ARBA" id="ARBA00022679"/>
    </source>
</evidence>
<dbReference type="Proteomes" id="UP000193083">
    <property type="component" value="Unassembled WGS sequence"/>
</dbReference>
<dbReference type="PANTHER" id="PTHR43065:SF10">
    <property type="entry name" value="PEROXIDE STRESS-ACTIVATED HISTIDINE KINASE MAK3"/>
    <property type="match status" value="1"/>
</dbReference>
<dbReference type="SUPFAM" id="SSF47384">
    <property type="entry name" value="Homodimeric domain of signal transducing histidine kinase"/>
    <property type="match status" value="1"/>
</dbReference>